<keyword evidence="4" id="KW-1185">Reference proteome</keyword>
<dbReference type="InterPro" id="IPR004378">
    <property type="entry name" value="F420H2_quin_Rdtase"/>
</dbReference>
<dbReference type="Proteomes" id="UP000825228">
    <property type="component" value="Unassembled WGS sequence"/>
</dbReference>
<evidence type="ECO:0000256" key="1">
    <source>
        <dbReference type="ARBA" id="ARBA00008710"/>
    </source>
</evidence>
<proteinExistence type="inferred from homology"/>
<dbReference type="Gene3D" id="2.30.110.10">
    <property type="entry name" value="Electron Transport, Fmn-binding Protein, Chain A"/>
    <property type="match status" value="1"/>
</dbReference>
<reference evidence="3 4" key="1">
    <citation type="submission" date="2020-06" db="EMBL/GenBank/DDBJ databases">
        <title>Taxonomy, biology and ecology of Rhodococcus bacteria occurring in California pistachio and other woody hosts as revealed by genome sequence analyses.</title>
        <authorList>
            <person name="Gai Y."/>
            <person name="Riely B."/>
        </authorList>
    </citation>
    <scope>NUCLEOTIDE SEQUENCE [LARGE SCALE GENOMIC DNA]</scope>
    <source>
        <strain evidence="3 4">BP-281</strain>
    </source>
</reference>
<dbReference type="NCBIfam" id="TIGR00026">
    <property type="entry name" value="hi_GC_TIGR00026"/>
    <property type="match status" value="1"/>
</dbReference>
<gene>
    <name evidence="3" type="ORF">HQ603_10570</name>
</gene>
<dbReference type="Pfam" id="PF04075">
    <property type="entry name" value="F420H2_quin_red"/>
    <property type="match status" value="1"/>
</dbReference>
<dbReference type="EMBL" id="JABUBU010000007">
    <property type="protein sequence ID" value="MBY6367200.1"/>
    <property type="molecule type" value="Genomic_DNA"/>
</dbReference>
<evidence type="ECO:0000313" key="3">
    <source>
        <dbReference type="EMBL" id="MBY6367200.1"/>
    </source>
</evidence>
<comment type="similarity">
    <text evidence="1">Belongs to the F420H(2)-dependent quinone reductase family.</text>
</comment>
<dbReference type="PANTHER" id="PTHR39428:SF1">
    <property type="entry name" value="F420H(2)-DEPENDENT QUINONE REDUCTASE RV1261C"/>
    <property type="match status" value="1"/>
</dbReference>
<protein>
    <submittedName>
        <fullName evidence="3">Nitroreductase family deazaflavin-dependent oxidoreductase</fullName>
    </submittedName>
</protein>
<dbReference type="RefSeq" id="WP_222678031.1">
    <property type="nucleotide sequence ID" value="NZ_JABUBR010000012.1"/>
</dbReference>
<evidence type="ECO:0000256" key="2">
    <source>
        <dbReference type="ARBA" id="ARBA00049106"/>
    </source>
</evidence>
<sequence length="145" mass="16016">MTDFNEQIIREFRENGGRVSTAGFGDNLVVLHSIGARSGEVRLNPLFALREDDGWLVVGSAAGSPKDPAWVHNLRAHPRIEMEVPEDGSVRTVEVDVTEIDADESDPAAWSARWDRFTAASSGFLDYLTTAEGRRFPIFRLTPAS</sequence>
<dbReference type="SUPFAM" id="SSF50475">
    <property type="entry name" value="FMN-binding split barrel"/>
    <property type="match status" value="1"/>
</dbReference>
<accession>A0ABS7P462</accession>
<comment type="catalytic activity">
    <reaction evidence="2">
        <text>oxidized coenzyme F420-(gamma-L-Glu)(n) + a quinol + H(+) = reduced coenzyme F420-(gamma-L-Glu)(n) + a quinone</text>
        <dbReference type="Rhea" id="RHEA:39663"/>
        <dbReference type="Rhea" id="RHEA-COMP:12939"/>
        <dbReference type="Rhea" id="RHEA-COMP:14378"/>
        <dbReference type="ChEBI" id="CHEBI:15378"/>
        <dbReference type="ChEBI" id="CHEBI:24646"/>
        <dbReference type="ChEBI" id="CHEBI:132124"/>
        <dbReference type="ChEBI" id="CHEBI:133980"/>
        <dbReference type="ChEBI" id="CHEBI:139511"/>
    </reaction>
</comment>
<dbReference type="InterPro" id="IPR012349">
    <property type="entry name" value="Split_barrel_FMN-bd"/>
</dbReference>
<organism evidence="3 4">
    <name type="scientific">Rhodococcoides corynebacterioides</name>
    <dbReference type="NCBI Taxonomy" id="53972"/>
    <lineage>
        <taxon>Bacteria</taxon>
        <taxon>Bacillati</taxon>
        <taxon>Actinomycetota</taxon>
        <taxon>Actinomycetes</taxon>
        <taxon>Mycobacteriales</taxon>
        <taxon>Nocardiaceae</taxon>
        <taxon>Rhodococcoides</taxon>
    </lineage>
</organism>
<dbReference type="PANTHER" id="PTHR39428">
    <property type="entry name" value="F420H(2)-DEPENDENT QUINONE REDUCTASE RV1261C"/>
    <property type="match status" value="1"/>
</dbReference>
<name>A0ABS7P462_9NOCA</name>
<comment type="caution">
    <text evidence="3">The sequence shown here is derived from an EMBL/GenBank/DDBJ whole genome shotgun (WGS) entry which is preliminary data.</text>
</comment>
<evidence type="ECO:0000313" key="4">
    <source>
        <dbReference type="Proteomes" id="UP000825228"/>
    </source>
</evidence>